<keyword evidence="5 7" id="KW-0802">TPR repeat</keyword>
<feature type="repeat" description="TPR" evidence="7">
    <location>
        <begin position="274"/>
        <end position="307"/>
    </location>
</feature>
<dbReference type="InterPro" id="IPR007192">
    <property type="entry name" value="APC8"/>
</dbReference>
<keyword evidence="10" id="KW-1185">Reference proteome</keyword>
<evidence type="ECO:0000256" key="4">
    <source>
        <dbReference type="ARBA" id="ARBA00022786"/>
    </source>
</evidence>
<evidence type="ECO:0000256" key="2">
    <source>
        <dbReference type="ARBA" id="ARBA00022737"/>
    </source>
</evidence>
<evidence type="ECO:0000313" key="10">
    <source>
        <dbReference type="Proteomes" id="UP001210925"/>
    </source>
</evidence>
<dbReference type="PROSITE" id="PS50005">
    <property type="entry name" value="TPR"/>
    <property type="match status" value="2"/>
</dbReference>
<organism evidence="9 10">
    <name type="scientific">Boothiomyces macroporosus</name>
    <dbReference type="NCBI Taxonomy" id="261099"/>
    <lineage>
        <taxon>Eukaryota</taxon>
        <taxon>Fungi</taxon>
        <taxon>Fungi incertae sedis</taxon>
        <taxon>Chytridiomycota</taxon>
        <taxon>Chytridiomycota incertae sedis</taxon>
        <taxon>Chytridiomycetes</taxon>
        <taxon>Rhizophydiales</taxon>
        <taxon>Terramycetaceae</taxon>
        <taxon>Boothiomyces</taxon>
    </lineage>
</organism>
<keyword evidence="4" id="KW-0833">Ubl conjugation pathway</keyword>
<keyword evidence="3" id="KW-0498">Mitosis</keyword>
<feature type="domain" description="Cdc23" evidence="8">
    <location>
        <begin position="77"/>
        <end position="188"/>
    </location>
</feature>
<sequence length="405" mass="47812">MELVHAVKECSARGLNQSAKWLMEQIVARGIDSVQVSQSYSSTYLLAKSMFDTREYLRCCYYLAIQFNSQQEDDLIPNTTNQQYQDLIAELKEIYLQDPFLMYLYAIVLIDTGSKEGKKILLDSLRLYPYNWSAWEALEKYDPQLEKFSKSIPLEMFLIKTNQTDIPDSDNPYIQLQQALYYYNNRDYDQADKVFKLISKRDPYLLDSMDCYSNILFVLKNSAELYDLAFRMSQTNRFTPETMVCIGNYYSMHQNREKAIEYFSRALKLDTRYAPAWILLGHEYVESCLPKQALECYRKAVEIDESDFRAWYGLAQAYDLLQVPTFSIYYYQKALVLRPNDTRIWSALSQSLEQLGKYDEAIACLKRLMTTEHDPIEYIKLAKLYLKINPELEKNVAYYYQKYIK</sequence>
<dbReference type="GO" id="GO:0051301">
    <property type="term" value="P:cell division"/>
    <property type="evidence" value="ECO:0007669"/>
    <property type="project" value="UniProtKB-KW"/>
</dbReference>
<dbReference type="GO" id="GO:0016567">
    <property type="term" value="P:protein ubiquitination"/>
    <property type="evidence" value="ECO:0007669"/>
    <property type="project" value="TreeGrafter"/>
</dbReference>
<evidence type="ECO:0000256" key="5">
    <source>
        <dbReference type="ARBA" id="ARBA00022803"/>
    </source>
</evidence>
<dbReference type="Gene3D" id="1.25.40.10">
    <property type="entry name" value="Tetratricopeptide repeat domain"/>
    <property type="match status" value="2"/>
</dbReference>
<reference evidence="9" key="1">
    <citation type="submission" date="2020-05" db="EMBL/GenBank/DDBJ databases">
        <title>Phylogenomic resolution of chytrid fungi.</title>
        <authorList>
            <person name="Stajich J.E."/>
            <person name="Amses K."/>
            <person name="Simmons R."/>
            <person name="Seto K."/>
            <person name="Myers J."/>
            <person name="Bonds A."/>
            <person name="Quandt C.A."/>
            <person name="Barry K."/>
            <person name="Liu P."/>
            <person name="Grigoriev I."/>
            <person name="Longcore J.E."/>
            <person name="James T.Y."/>
        </authorList>
    </citation>
    <scope>NUCLEOTIDE SEQUENCE</scope>
    <source>
        <strain evidence="9">PLAUS21</strain>
    </source>
</reference>
<evidence type="ECO:0000256" key="3">
    <source>
        <dbReference type="ARBA" id="ARBA00022776"/>
    </source>
</evidence>
<dbReference type="Pfam" id="PF04049">
    <property type="entry name" value="ANAPC8"/>
    <property type="match status" value="1"/>
</dbReference>
<dbReference type="InterPro" id="IPR019734">
    <property type="entry name" value="TPR_rpt"/>
</dbReference>
<gene>
    <name evidence="9" type="primary">CDC23</name>
    <name evidence="9" type="ORF">HK103_005211</name>
</gene>
<dbReference type="SMART" id="SM00028">
    <property type="entry name" value="TPR"/>
    <property type="match status" value="5"/>
</dbReference>
<dbReference type="GO" id="GO:0005680">
    <property type="term" value="C:anaphase-promoting complex"/>
    <property type="evidence" value="ECO:0007669"/>
    <property type="project" value="InterPro"/>
</dbReference>
<keyword evidence="6" id="KW-0131">Cell cycle</keyword>
<evidence type="ECO:0000259" key="8">
    <source>
        <dbReference type="Pfam" id="PF04049"/>
    </source>
</evidence>
<keyword evidence="2" id="KW-0677">Repeat</keyword>
<dbReference type="PANTHER" id="PTHR12558">
    <property type="entry name" value="CELL DIVISION CYCLE 16,23,27"/>
    <property type="match status" value="1"/>
</dbReference>
<dbReference type="InterPro" id="IPR011990">
    <property type="entry name" value="TPR-like_helical_dom_sf"/>
</dbReference>
<evidence type="ECO:0000256" key="6">
    <source>
        <dbReference type="ARBA" id="ARBA00023306"/>
    </source>
</evidence>
<accession>A0AAD5UFL7</accession>
<keyword evidence="1" id="KW-0132">Cell division</keyword>
<dbReference type="GO" id="GO:0031145">
    <property type="term" value="P:anaphase-promoting complex-dependent catabolic process"/>
    <property type="evidence" value="ECO:0007669"/>
    <property type="project" value="TreeGrafter"/>
</dbReference>
<dbReference type="AlphaFoldDB" id="A0AAD5UFL7"/>
<dbReference type="SUPFAM" id="SSF48452">
    <property type="entry name" value="TPR-like"/>
    <property type="match status" value="2"/>
</dbReference>
<evidence type="ECO:0000256" key="7">
    <source>
        <dbReference type="PROSITE-ProRule" id="PRU00339"/>
    </source>
</evidence>
<dbReference type="Pfam" id="PF13414">
    <property type="entry name" value="TPR_11"/>
    <property type="match status" value="1"/>
</dbReference>
<dbReference type="Pfam" id="PF13431">
    <property type="entry name" value="TPR_17"/>
    <property type="match status" value="1"/>
</dbReference>
<evidence type="ECO:0000313" key="9">
    <source>
        <dbReference type="EMBL" id="KAJ3256716.1"/>
    </source>
</evidence>
<evidence type="ECO:0000256" key="1">
    <source>
        <dbReference type="ARBA" id="ARBA00022618"/>
    </source>
</evidence>
<dbReference type="EMBL" id="JADGKB010000047">
    <property type="protein sequence ID" value="KAJ3256716.1"/>
    <property type="molecule type" value="Genomic_DNA"/>
</dbReference>
<name>A0AAD5UFL7_9FUNG</name>
<feature type="repeat" description="TPR" evidence="7">
    <location>
        <begin position="240"/>
        <end position="273"/>
    </location>
</feature>
<protein>
    <submittedName>
        <fullName evidence="9">Anaphase-promoting complex subunit 23</fullName>
    </submittedName>
</protein>
<dbReference type="GO" id="GO:0045842">
    <property type="term" value="P:positive regulation of mitotic metaphase/anaphase transition"/>
    <property type="evidence" value="ECO:0007669"/>
    <property type="project" value="TreeGrafter"/>
</dbReference>
<proteinExistence type="predicted"/>
<dbReference type="PANTHER" id="PTHR12558:SF10">
    <property type="entry name" value="CELL DIVISION CYCLE PROTEIN 23 HOMOLOG"/>
    <property type="match status" value="1"/>
</dbReference>
<dbReference type="Proteomes" id="UP001210925">
    <property type="component" value="Unassembled WGS sequence"/>
</dbReference>
<comment type="caution">
    <text evidence="9">The sequence shown here is derived from an EMBL/GenBank/DDBJ whole genome shotgun (WGS) entry which is preliminary data.</text>
</comment>